<dbReference type="Pfam" id="PF13091">
    <property type="entry name" value="PLDc_2"/>
    <property type="match status" value="1"/>
</dbReference>
<sequence>MIEFIADSDIYEKVICGIVPQSRRRLWLATADLKDLYVSTSGASRRDMIPFLAVLAGLLDRGVELRLIHAKEPGPNFRQDFDRYPGLWAGLERVLCPRVHFKCVISDGRIAYMGSANLTGAGMGAKSARRRNFENGIISDEPAILAPLAEQFDRVWRGAHCGACGRREFCADCPLEDG</sequence>
<evidence type="ECO:0000313" key="3">
    <source>
        <dbReference type="Proteomes" id="UP001238163"/>
    </source>
</evidence>
<proteinExistence type="predicted"/>
<keyword evidence="3" id="KW-1185">Reference proteome</keyword>
<dbReference type="EMBL" id="JAUSVL010000001">
    <property type="protein sequence ID" value="MDQ0291452.1"/>
    <property type="molecule type" value="Genomic_DNA"/>
</dbReference>
<dbReference type="InterPro" id="IPR001736">
    <property type="entry name" value="PLipase_D/transphosphatidylase"/>
</dbReference>
<gene>
    <name evidence="2" type="ORF">J3R75_003559</name>
</gene>
<dbReference type="GO" id="GO:0003824">
    <property type="term" value="F:catalytic activity"/>
    <property type="evidence" value="ECO:0007669"/>
    <property type="project" value="InterPro"/>
</dbReference>
<feature type="domain" description="PLD phosphodiesterase" evidence="1">
    <location>
        <begin position="100"/>
        <end position="122"/>
    </location>
</feature>
<dbReference type="InterPro" id="IPR025202">
    <property type="entry name" value="PLD-like_dom"/>
</dbReference>
<dbReference type="CDD" id="cd00138">
    <property type="entry name" value="PLDc_SF"/>
    <property type="match status" value="1"/>
</dbReference>
<dbReference type="RefSeq" id="WP_307264251.1">
    <property type="nucleotide sequence ID" value="NZ_JAUSVL010000001.1"/>
</dbReference>
<accession>A0AAE3VJ08</accession>
<name>A0AAE3VJ08_9BACT</name>
<dbReference type="PROSITE" id="PS50035">
    <property type="entry name" value="PLD"/>
    <property type="match status" value="1"/>
</dbReference>
<dbReference type="GO" id="GO:0006793">
    <property type="term" value="P:phosphorus metabolic process"/>
    <property type="evidence" value="ECO:0007669"/>
    <property type="project" value="UniProtKB-ARBA"/>
</dbReference>
<dbReference type="Gene3D" id="3.30.870.10">
    <property type="entry name" value="Endonuclease Chain A"/>
    <property type="match status" value="1"/>
</dbReference>
<dbReference type="AlphaFoldDB" id="A0AAE3VJ08"/>
<dbReference type="SUPFAM" id="SSF56024">
    <property type="entry name" value="Phospholipase D/nuclease"/>
    <property type="match status" value="1"/>
</dbReference>
<organism evidence="2 3">
    <name type="scientific">Oligosphaera ethanolica</name>
    <dbReference type="NCBI Taxonomy" id="760260"/>
    <lineage>
        <taxon>Bacteria</taxon>
        <taxon>Pseudomonadati</taxon>
        <taxon>Lentisphaerota</taxon>
        <taxon>Oligosphaeria</taxon>
        <taxon>Oligosphaerales</taxon>
        <taxon>Oligosphaeraceae</taxon>
        <taxon>Oligosphaera</taxon>
    </lineage>
</organism>
<evidence type="ECO:0000313" key="2">
    <source>
        <dbReference type="EMBL" id="MDQ0291452.1"/>
    </source>
</evidence>
<comment type="caution">
    <text evidence="2">The sequence shown here is derived from an EMBL/GenBank/DDBJ whole genome shotgun (WGS) entry which is preliminary data.</text>
</comment>
<evidence type="ECO:0000259" key="1">
    <source>
        <dbReference type="PROSITE" id="PS50035"/>
    </source>
</evidence>
<dbReference type="Proteomes" id="UP001238163">
    <property type="component" value="Unassembled WGS sequence"/>
</dbReference>
<reference evidence="2" key="1">
    <citation type="submission" date="2023-07" db="EMBL/GenBank/DDBJ databases">
        <title>Genomic Encyclopedia of Type Strains, Phase IV (KMG-IV): sequencing the most valuable type-strain genomes for metagenomic binning, comparative biology and taxonomic classification.</title>
        <authorList>
            <person name="Goeker M."/>
        </authorList>
    </citation>
    <scope>NUCLEOTIDE SEQUENCE</scope>
    <source>
        <strain evidence="2">DSM 24202</strain>
    </source>
</reference>
<protein>
    <submittedName>
        <fullName evidence="2">Phosphatidylserine/phosphatidylglycerophosphate/ cardiolipin synthase-like enzyme</fullName>
    </submittedName>
</protein>